<name>A0A6M3A3J6_9CAUD</name>
<sequence length="49" mass="5558">MKLSKELISRLDVILEEEARLGFITEGERRLVVKTLEKAAESKPTEATE</sequence>
<evidence type="ECO:0000313" key="2">
    <source>
        <dbReference type="Proteomes" id="UP000500880"/>
    </source>
</evidence>
<dbReference type="KEGG" id="vg:55814428"/>
<dbReference type="Proteomes" id="UP000500880">
    <property type="component" value="Segment"/>
</dbReference>
<organism evidence="1 2">
    <name type="scientific">Vibrio phage vB_ValM-yong1</name>
    <dbReference type="NCBI Taxonomy" id="2660715"/>
    <lineage>
        <taxon>Viruses</taxon>
        <taxon>Duplodnaviria</taxon>
        <taxon>Heunggongvirae</taxon>
        <taxon>Uroviricota</taxon>
        <taxon>Caudoviricetes</taxon>
        <taxon>Peduoviridae</taxon>
        <taxon>Yongunavirus</taxon>
        <taxon>Yongunavirus yong1</taxon>
    </lineage>
</organism>
<proteinExistence type="predicted"/>
<reference evidence="1 2" key="1">
    <citation type="submission" date="2019-10" db="EMBL/GenBank/DDBJ databases">
        <title>Complete genomic sequence of the Vibrio alginolyticus prophage vB_ ValM-yong1.</title>
        <authorList>
            <person name="Li D."/>
            <person name="Qin W."/>
            <person name="Tong Y."/>
            <person name="Lin W."/>
            <person name="Xu L."/>
        </authorList>
    </citation>
    <scope>NUCLEOTIDE SEQUENCE [LARGE SCALE GENOMIC DNA]</scope>
</reference>
<dbReference type="EMBL" id="MN563793">
    <property type="protein sequence ID" value="QGF21293.1"/>
    <property type="molecule type" value="Genomic_DNA"/>
</dbReference>
<dbReference type="RefSeq" id="YP_009885055.1">
    <property type="nucleotide sequence ID" value="NC_049477.1"/>
</dbReference>
<keyword evidence="2" id="KW-1185">Reference proteome</keyword>
<dbReference type="GeneID" id="55814428"/>
<evidence type="ECO:0000313" key="1">
    <source>
        <dbReference type="EMBL" id="QGF21293.1"/>
    </source>
</evidence>
<protein>
    <submittedName>
        <fullName evidence="1">Uncharacterized protein</fullName>
    </submittedName>
</protein>
<accession>A0A6M3A3J6</accession>